<dbReference type="AlphaFoldDB" id="A0A4P5PCE6"/>
<dbReference type="RefSeq" id="WP_146624273.1">
    <property type="nucleotide sequence ID" value="NZ_BJCC01000050.1"/>
</dbReference>
<protein>
    <submittedName>
        <fullName evidence="1">Uncharacterized protein</fullName>
    </submittedName>
</protein>
<dbReference type="OrthoDB" id="2186451at2"/>
<comment type="caution">
    <text evidence="1">The sequence shown here is derived from an EMBL/GenBank/DDBJ whole genome shotgun (WGS) entry which is preliminary data.</text>
</comment>
<proteinExistence type="predicted"/>
<dbReference type="EMBL" id="BJCC01000050">
    <property type="protein sequence ID" value="GCF95905.1"/>
    <property type="molecule type" value="Genomic_DNA"/>
</dbReference>
<organism evidence="1 2">
    <name type="scientific">Enterococcus florum</name>
    <dbReference type="NCBI Taxonomy" id="2480627"/>
    <lineage>
        <taxon>Bacteria</taxon>
        <taxon>Bacillati</taxon>
        <taxon>Bacillota</taxon>
        <taxon>Bacilli</taxon>
        <taxon>Lactobacillales</taxon>
        <taxon>Enterococcaceae</taxon>
        <taxon>Enterococcus</taxon>
    </lineage>
</organism>
<keyword evidence="2" id="KW-1185">Reference proteome</keyword>
<sequence length="91" mass="10405">MQSKTGTVSSIKILKMSERPLIFFKLNETSCLIASHSLKFLAEVDEGMKLAVCGEYNSRKQFIIKRYSVIGMTKIMIEFEESKLPRKKVIS</sequence>
<evidence type="ECO:0000313" key="1">
    <source>
        <dbReference type="EMBL" id="GCF95905.1"/>
    </source>
</evidence>
<gene>
    <name evidence="1" type="ORF">NRIC_37960</name>
</gene>
<name>A0A4P5PCE6_9ENTE</name>
<accession>A0A4P5PCE6</accession>
<reference evidence="2" key="1">
    <citation type="submission" date="2019-02" db="EMBL/GenBank/DDBJ databases">
        <title>Draft genome sequence of Enterococcus sp. Gos25-1.</title>
        <authorList>
            <person name="Tanaka N."/>
            <person name="Shiwa Y."/>
            <person name="Fujita N."/>
        </authorList>
    </citation>
    <scope>NUCLEOTIDE SEQUENCE [LARGE SCALE GENOMIC DNA]</scope>
    <source>
        <strain evidence="2">Gos25-1</strain>
    </source>
</reference>
<evidence type="ECO:0000313" key="2">
    <source>
        <dbReference type="Proteomes" id="UP000290567"/>
    </source>
</evidence>
<dbReference type="Proteomes" id="UP000290567">
    <property type="component" value="Unassembled WGS sequence"/>
</dbReference>